<keyword evidence="3" id="KW-1185">Reference proteome</keyword>
<protein>
    <submittedName>
        <fullName evidence="2">Uncharacterized protein</fullName>
    </submittedName>
</protein>
<evidence type="ECO:0000313" key="2">
    <source>
        <dbReference type="EMBL" id="RYR45966.1"/>
    </source>
</evidence>
<reference evidence="2 3" key="1">
    <citation type="submission" date="2019-01" db="EMBL/GenBank/DDBJ databases">
        <title>Sequencing of cultivated peanut Arachis hypogaea provides insights into genome evolution and oil improvement.</title>
        <authorList>
            <person name="Chen X."/>
        </authorList>
    </citation>
    <scope>NUCLEOTIDE SEQUENCE [LARGE SCALE GENOMIC DNA]</scope>
    <source>
        <strain evidence="3">cv. Fuhuasheng</strain>
        <tissue evidence="2">Leaves</tissue>
    </source>
</reference>
<feature type="compositionally biased region" description="Acidic residues" evidence="1">
    <location>
        <begin position="173"/>
        <end position="194"/>
    </location>
</feature>
<dbReference type="AlphaFoldDB" id="A0A445C4V1"/>
<dbReference type="Proteomes" id="UP000289738">
    <property type="component" value="Chromosome A07"/>
</dbReference>
<proteinExistence type="predicted"/>
<accession>A0A445C4V1</accession>
<gene>
    <name evidence="2" type="ORF">Ahy_A07g031735</name>
</gene>
<dbReference type="EMBL" id="SDMP01000007">
    <property type="protein sequence ID" value="RYR45966.1"/>
    <property type="molecule type" value="Genomic_DNA"/>
</dbReference>
<comment type="caution">
    <text evidence="2">The sequence shown here is derived from an EMBL/GenBank/DDBJ whole genome shotgun (WGS) entry which is preliminary data.</text>
</comment>
<evidence type="ECO:0000256" key="1">
    <source>
        <dbReference type="SAM" id="MobiDB-lite"/>
    </source>
</evidence>
<evidence type="ECO:0000313" key="3">
    <source>
        <dbReference type="Proteomes" id="UP000289738"/>
    </source>
</evidence>
<organism evidence="2 3">
    <name type="scientific">Arachis hypogaea</name>
    <name type="common">Peanut</name>
    <dbReference type="NCBI Taxonomy" id="3818"/>
    <lineage>
        <taxon>Eukaryota</taxon>
        <taxon>Viridiplantae</taxon>
        <taxon>Streptophyta</taxon>
        <taxon>Embryophyta</taxon>
        <taxon>Tracheophyta</taxon>
        <taxon>Spermatophyta</taxon>
        <taxon>Magnoliopsida</taxon>
        <taxon>eudicotyledons</taxon>
        <taxon>Gunneridae</taxon>
        <taxon>Pentapetalae</taxon>
        <taxon>rosids</taxon>
        <taxon>fabids</taxon>
        <taxon>Fabales</taxon>
        <taxon>Fabaceae</taxon>
        <taxon>Papilionoideae</taxon>
        <taxon>50 kb inversion clade</taxon>
        <taxon>dalbergioids sensu lato</taxon>
        <taxon>Dalbergieae</taxon>
        <taxon>Pterocarpus clade</taxon>
        <taxon>Arachis</taxon>
    </lineage>
</organism>
<name>A0A445C4V1_ARAHY</name>
<sequence length="194" mass="21201">MSSKESCLCLVHYQGSIKKKICSSVKFTDKDPLSIFLKSTMSFADFLNFIIQKFGLQGMKRVEKLFYHIPISCCEMTDEDLEAVFHCRRQFSEVRTPELLTKLVDVVSSLGGSNRNTQTPITAAYSSSTPVGASSCVPVIAPQDEHVAFLSFAVDLNRSSGRECGASAGIDDALPDDDDANDVEPDIIADDSSE</sequence>
<feature type="region of interest" description="Disordered" evidence="1">
    <location>
        <begin position="165"/>
        <end position="194"/>
    </location>
</feature>